<dbReference type="OrthoDB" id="445109at2759"/>
<dbReference type="InterPro" id="IPR012340">
    <property type="entry name" value="NA-bd_OB-fold"/>
</dbReference>
<feature type="domain" description="CSD" evidence="3">
    <location>
        <begin position="3"/>
        <end position="68"/>
    </location>
</feature>
<dbReference type="GO" id="GO:0003730">
    <property type="term" value="F:mRNA 3'-UTR binding"/>
    <property type="evidence" value="ECO:0007669"/>
    <property type="project" value="TreeGrafter"/>
</dbReference>
<feature type="compositionally biased region" description="Pro residues" evidence="2">
    <location>
        <begin position="322"/>
        <end position="333"/>
    </location>
</feature>
<evidence type="ECO:0000259" key="3">
    <source>
        <dbReference type="PROSITE" id="PS51857"/>
    </source>
</evidence>
<dbReference type="PANTHER" id="PTHR12962">
    <property type="entry name" value="CALCIUM-REGULATED HEAT STABLE PROTEIN CRHSP-24-RELATED"/>
    <property type="match status" value="1"/>
</dbReference>
<dbReference type="EMBL" id="CAJNIZ010007002">
    <property type="protein sequence ID" value="CAE7254388.1"/>
    <property type="molecule type" value="Genomic_DNA"/>
</dbReference>
<protein>
    <recommendedName>
        <fullName evidence="3">CSD domain-containing protein</fullName>
    </recommendedName>
</protein>
<dbReference type="InterPro" id="IPR011129">
    <property type="entry name" value="CSD"/>
</dbReference>
<dbReference type="Proteomes" id="UP000649617">
    <property type="component" value="Unassembled WGS sequence"/>
</dbReference>
<keyword evidence="1" id="KW-0597">Phosphoprotein</keyword>
<proteinExistence type="predicted"/>
<dbReference type="PANTHER" id="PTHR12962:SF1">
    <property type="entry name" value="COLD SHOCK DOMAIN-CONTAINING PROTEIN CG9705"/>
    <property type="match status" value="1"/>
</dbReference>
<dbReference type="GO" id="GO:0043488">
    <property type="term" value="P:regulation of mRNA stability"/>
    <property type="evidence" value="ECO:0007669"/>
    <property type="project" value="TreeGrafter"/>
</dbReference>
<feature type="compositionally biased region" description="Polar residues" evidence="2">
    <location>
        <begin position="142"/>
        <end position="160"/>
    </location>
</feature>
<dbReference type="Gene3D" id="2.40.50.140">
    <property type="entry name" value="Nucleic acid-binding proteins"/>
    <property type="match status" value="2"/>
</dbReference>
<sequence length="376" mass="37980">MARTQGRVKSFNGAKGFGFIDIGSGTDVFVHIKDCIDDKQPVPGDVLTFTMEPSQSKPGQMVAKSVEGSTGVKEMPQYPVEPAPEIPGTGAHVGKVRTWNDTKGYGFIDLPGQPNVWLHVKECVNTQPQQGDWVRFDVQPSETKPGQQVAKNVTGGSQPLGQRGYGPAPTGGVGAVSTAAYNPYGVAGLSAGALQGVAGYAVQVQQPTLAALPGGGYVVQQSVPVQQDGAAAGMAPGMVMADPNAQAMAMQGALPGAPPALPALPDAMGMPAPGVPEAAEAAQAAAEFGQAPPVPPPPAPADPAVQEGQVGMAQEPAAQIPMPEPPVPAPPAPETALPEAPQVATQPAPTDANVAAQLAAMVHGSQPAPADVATPQ</sequence>
<dbReference type="CDD" id="cd04458">
    <property type="entry name" value="CSP_CDS"/>
    <property type="match status" value="1"/>
</dbReference>
<feature type="domain" description="CSD" evidence="3">
    <location>
        <begin position="91"/>
        <end position="155"/>
    </location>
</feature>
<dbReference type="SUPFAM" id="SSF50249">
    <property type="entry name" value="Nucleic acid-binding proteins"/>
    <property type="match status" value="2"/>
</dbReference>
<dbReference type="PROSITE" id="PS51857">
    <property type="entry name" value="CSD_2"/>
    <property type="match status" value="2"/>
</dbReference>
<evidence type="ECO:0000256" key="1">
    <source>
        <dbReference type="ARBA" id="ARBA00022553"/>
    </source>
</evidence>
<name>A0A812LXU1_SYMPI</name>
<accession>A0A812LXU1</accession>
<evidence type="ECO:0000313" key="4">
    <source>
        <dbReference type="EMBL" id="CAE7254388.1"/>
    </source>
</evidence>
<comment type="caution">
    <text evidence="4">The sequence shown here is derived from an EMBL/GenBank/DDBJ whole genome shotgun (WGS) entry which is preliminary data.</text>
</comment>
<dbReference type="Pfam" id="PF00313">
    <property type="entry name" value="CSD"/>
    <property type="match status" value="1"/>
</dbReference>
<evidence type="ECO:0000256" key="2">
    <source>
        <dbReference type="SAM" id="MobiDB-lite"/>
    </source>
</evidence>
<feature type="region of interest" description="Disordered" evidence="2">
    <location>
        <begin position="271"/>
        <end position="376"/>
    </location>
</feature>
<organism evidence="4 5">
    <name type="scientific">Symbiodinium pilosum</name>
    <name type="common">Dinoflagellate</name>
    <dbReference type="NCBI Taxonomy" id="2952"/>
    <lineage>
        <taxon>Eukaryota</taxon>
        <taxon>Sar</taxon>
        <taxon>Alveolata</taxon>
        <taxon>Dinophyceae</taxon>
        <taxon>Suessiales</taxon>
        <taxon>Symbiodiniaceae</taxon>
        <taxon>Symbiodinium</taxon>
    </lineage>
</organism>
<dbReference type="GO" id="GO:0005737">
    <property type="term" value="C:cytoplasm"/>
    <property type="evidence" value="ECO:0007669"/>
    <property type="project" value="TreeGrafter"/>
</dbReference>
<feature type="compositionally biased region" description="Pro residues" evidence="2">
    <location>
        <begin position="292"/>
        <end position="301"/>
    </location>
</feature>
<feature type="compositionally biased region" description="Low complexity" evidence="2">
    <location>
        <begin position="271"/>
        <end position="291"/>
    </location>
</feature>
<dbReference type="AlphaFoldDB" id="A0A812LXU1"/>
<gene>
    <name evidence="4" type="ORF">SPIL2461_LOCUS5051</name>
</gene>
<reference evidence="4" key="1">
    <citation type="submission" date="2021-02" db="EMBL/GenBank/DDBJ databases">
        <authorList>
            <person name="Dougan E. K."/>
            <person name="Rhodes N."/>
            <person name="Thang M."/>
            <person name="Chan C."/>
        </authorList>
    </citation>
    <scope>NUCLEOTIDE SEQUENCE</scope>
</reference>
<dbReference type="InterPro" id="IPR002059">
    <property type="entry name" value="CSP_DNA-bd"/>
</dbReference>
<keyword evidence="5" id="KW-1185">Reference proteome</keyword>
<feature type="region of interest" description="Disordered" evidence="2">
    <location>
        <begin position="142"/>
        <end position="162"/>
    </location>
</feature>
<dbReference type="InterPro" id="IPR052069">
    <property type="entry name" value="Ca-reg_mRNA-binding_domain"/>
</dbReference>
<evidence type="ECO:0000313" key="5">
    <source>
        <dbReference type="Proteomes" id="UP000649617"/>
    </source>
</evidence>
<dbReference type="SMART" id="SM00357">
    <property type="entry name" value="CSP"/>
    <property type="match status" value="2"/>
</dbReference>